<dbReference type="AlphaFoldDB" id="A0A6G3TLE6"/>
<dbReference type="Proteomes" id="UP000475666">
    <property type="component" value="Unassembled WGS sequence"/>
</dbReference>
<keyword evidence="2" id="KW-0560">Oxidoreductase</keyword>
<dbReference type="SUPFAM" id="SSF54909">
    <property type="entry name" value="Dimeric alpha+beta barrel"/>
    <property type="match status" value="1"/>
</dbReference>
<dbReference type="GO" id="GO:0004497">
    <property type="term" value="F:monooxygenase activity"/>
    <property type="evidence" value="ECO:0007669"/>
    <property type="project" value="UniProtKB-KW"/>
</dbReference>
<evidence type="ECO:0000259" key="1">
    <source>
        <dbReference type="PROSITE" id="PS51725"/>
    </source>
</evidence>
<dbReference type="Pfam" id="PF03992">
    <property type="entry name" value="ABM"/>
    <property type="match status" value="1"/>
</dbReference>
<dbReference type="RefSeq" id="WP_164278197.1">
    <property type="nucleotide sequence ID" value="NZ_JAAGMQ010000851.1"/>
</dbReference>
<feature type="domain" description="ABM" evidence="1">
    <location>
        <begin position="3"/>
        <end position="91"/>
    </location>
</feature>
<dbReference type="PROSITE" id="PS51725">
    <property type="entry name" value="ABM"/>
    <property type="match status" value="1"/>
</dbReference>
<evidence type="ECO:0000313" key="2">
    <source>
        <dbReference type="EMBL" id="NEC37128.1"/>
    </source>
</evidence>
<keyword evidence="2" id="KW-0503">Monooxygenase</keyword>
<protein>
    <submittedName>
        <fullName evidence="2">Antibiotic biosynthesis monooxygenase</fullName>
    </submittedName>
</protein>
<accession>A0A6G3TLE6</accession>
<evidence type="ECO:0000313" key="3">
    <source>
        <dbReference type="Proteomes" id="UP000475666"/>
    </source>
</evidence>
<reference evidence="2 3" key="1">
    <citation type="submission" date="2020-01" db="EMBL/GenBank/DDBJ databases">
        <title>Insect and environment-associated Actinomycetes.</title>
        <authorList>
            <person name="Currrie C."/>
            <person name="Chevrette M."/>
            <person name="Carlson C."/>
            <person name="Stubbendieck R."/>
            <person name="Wendt-Pienkowski E."/>
        </authorList>
    </citation>
    <scope>NUCLEOTIDE SEQUENCE [LARGE SCALE GENOMIC DNA]</scope>
    <source>
        <strain evidence="2 3">SID7739</strain>
    </source>
</reference>
<dbReference type="EMBL" id="JAAGMQ010000851">
    <property type="protein sequence ID" value="NEC37128.1"/>
    <property type="molecule type" value="Genomic_DNA"/>
</dbReference>
<organism evidence="2 3">
    <name type="scientific">Streptomyces rubrogriseus</name>
    <dbReference type="NCBI Taxonomy" id="194673"/>
    <lineage>
        <taxon>Bacteria</taxon>
        <taxon>Bacillati</taxon>
        <taxon>Actinomycetota</taxon>
        <taxon>Actinomycetes</taxon>
        <taxon>Kitasatosporales</taxon>
        <taxon>Streptomycetaceae</taxon>
        <taxon>Streptomyces</taxon>
        <taxon>Streptomyces violaceoruber group</taxon>
    </lineage>
</organism>
<dbReference type="InterPro" id="IPR011008">
    <property type="entry name" value="Dimeric_a/b-barrel"/>
</dbReference>
<name>A0A6G3TLE6_9ACTN</name>
<dbReference type="Gene3D" id="3.30.70.100">
    <property type="match status" value="1"/>
</dbReference>
<comment type="caution">
    <text evidence="2">The sequence shown here is derived from an EMBL/GenBank/DDBJ whole genome shotgun (WGS) entry which is preliminary data.</text>
</comment>
<sequence>MTYGCIASMKTRPGCREEVVSLLLSAADGLRDAGCELYLVGLSEDDETTIWVTEVWRTREHHDASLELPEAKDAIGRAVPMLTGEFTKQEMSVAGGLGL</sequence>
<gene>
    <name evidence="2" type="ORF">G3I66_28725</name>
</gene>
<dbReference type="InterPro" id="IPR007138">
    <property type="entry name" value="ABM_dom"/>
</dbReference>
<proteinExistence type="predicted"/>